<sequence length="111" mass="12525">MIRLSYTLKCWALGIMYYLGFHFIVLSSNPDFAKYIYILAISTLLFPIAKRAVDVVTDFIAPHTIIFNGLLSSLLINIVIWLLTPFIVALTLIALLFYGMGVLTENIRAKP</sequence>
<feature type="transmembrane region" description="Helical" evidence="1">
    <location>
        <begin position="86"/>
        <end position="104"/>
    </location>
</feature>
<dbReference type="AlphaFoldDB" id="A0A839TCZ4"/>
<keyword evidence="3" id="KW-1185">Reference proteome</keyword>
<organism evidence="2 3">
    <name type="scientific">Psychrobacter luti</name>
    <dbReference type="NCBI Taxonomy" id="198481"/>
    <lineage>
        <taxon>Bacteria</taxon>
        <taxon>Pseudomonadati</taxon>
        <taxon>Pseudomonadota</taxon>
        <taxon>Gammaproteobacteria</taxon>
        <taxon>Moraxellales</taxon>
        <taxon>Moraxellaceae</taxon>
        <taxon>Psychrobacter</taxon>
    </lineage>
</organism>
<accession>A0A839TCZ4</accession>
<protein>
    <submittedName>
        <fullName evidence="2">Uncharacterized protein</fullName>
    </submittedName>
</protein>
<comment type="caution">
    <text evidence="2">The sequence shown here is derived from an EMBL/GenBank/DDBJ whole genome shotgun (WGS) entry which is preliminary data.</text>
</comment>
<reference evidence="2 3" key="1">
    <citation type="submission" date="2020-08" db="EMBL/GenBank/DDBJ databases">
        <title>Genomic Encyclopedia of Type Strains, Phase III (KMG-III): the genomes of soil and plant-associated and newly described type strains.</title>
        <authorList>
            <person name="Whitman W."/>
        </authorList>
    </citation>
    <scope>NUCLEOTIDE SEQUENCE [LARGE SCALE GENOMIC DNA]</scope>
    <source>
        <strain evidence="2 3">CECT 5885</strain>
    </source>
</reference>
<keyword evidence="1" id="KW-1133">Transmembrane helix</keyword>
<name>A0A839TCZ4_9GAMM</name>
<dbReference type="Proteomes" id="UP000588111">
    <property type="component" value="Unassembled WGS sequence"/>
</dbReference>
<keyword evidence="1" id="KW-0812">Transmembrane</keyword>
<gene>
    <name evidence="2" type="ORF">FHS24_000416</name>
</gene>
<feature type="transmembrane region" description="Helical" evidence="1">
    <location>
        <begin position="7"/>
        <end position="26"/>
    </location>
</feature>
<dbReference type="EMBL" id="JACHXL010000001">
    <property type="protein sequence ID" value="MBB3105925.1"/>
    <property type="molecule type" value="Genomic_DNA"/>
</dbReference>
<proteinExistence type="predicted"/>
<evidence type="ECO:0000313" key="3">
    <source>
        <dbReference type="Proteomes" id="UP000588111"/>
    </source>
</evidence>
<evidence type="ECO:0000256" key="1">
    <source>
        <dbReference type="SAM" id="Phobius"/>
    </source>
</evidence>
<keyword evidence="1" id="KW-0472">Membrane</keyword>
<dbReference type="RefSeq" id="WP_183618311.1">
    <property type="nucleotide sequence ID" value="NZ_CAJHAH010000011.1"/>
</dbReference>
<evidence type="ECO:0000313" key="2">
    <source>
        <dbReference type="EMBL" id="MBB3105925.1"/>
    </source>
</evidence>